<dbReference type="Pfam" id="PF07386">
    <property type="entry name" value="DUF1499"/>
    <property type="match status" value="1"/>
</dbReference>
<evidence type="ECO:0000313" key="1">
    <source>
        <dbReference type="EMBL" id="GGX64794.1"/>
    </source>
</evidence>
<dbReference type="InterPro" id="IPR010865">
    <property type="entry name" value="DUF1499"/>
</dbReference>
<dbReference type="PANTHER" id="PTHR34801:SF6">
    <property type="entry name" value="SLL1620 PROTEIN"/>
    <property type="match status" value="1"/>
</dbReference>
<dbReference type="PIRSF" id="PIRSF026426">
    <property type="entry name" value="DUF1499"/>
    <property type="match status" value="1"/>
</dbReference>
<dbReference type="Proteomes" id="UP000600865">
    <property type="component" value="Unassembled WGS sequence"/>
</dbReference>
<dbReference type="AlphaFoldDB" id="A0A918NDM6"/>
<sequence length="140" mass="15346">MIFLYIILALFALFVGLGIYSQKGEAPGLEHKRLKELGSKPNAVSSEAGVQPERAVAPLQASFKNVADAIEATGGTITSRTESYLSATYMSRIFKFVDDVEVRSDGDICHIRSASRVGYSDNGVNRKRVEKIRTYLQSPS</sequence>
<evidence type="ECO:0008006" key="3">
    <source>
        <dbReference type="Google" id="ProtNLM"/>
    </source>
</evidence>
<reference evidence="1 2" key="1">
    <citation type="journal article" date="2014" name="Int. J. Syst. Evol. Microbiol.">
        <title>Complete genome sequence of Corynebacterium casei LMG S-19264T (=DSM 44701T), isolated from a smear-ripened cheese.</title>
        <authorList>
            <consortium name="US DOE Joint Genome Institute (JGI-PGF)"/>
            <person name="Walter F."/>
            <person name="Albersmeier A."/>
            <person name="Kalinowski J."/>
            <person name="Ruckert C."/>
        </authorList>
    </citation>
    <scope>NUCLEOTIDE SEQUENCE [LARGE SCALE GENOMIC DNA]</scope>
    <source>
        <strain evidence="1 2">KCTC 23968</strain>
    </source>
</reference>
<accession>A0A918NDM6</accession>
<organism evidence="1 2">
    <name type="scientific">Litorimonas cladophorae</name>
    <dbReference type="NCBI Taxonomy" id="1220491"/>
    <lineage>
        <taxon>Bacteria</taxon>
        <taxon>Pseudomonadati</taxon>
        <taxon>Pseudomonadota</taxon>
        <taxon>Alphaproteobacteria</taxon>
        <taxon>Maricaulales</taxon>
        <taxon>Robiginitomaculaceae</taxon>
    </lineage>
</organism>
<comment type="caution">
    <text evidence="1">The sequence shown here is derived from an EMBL/GenBank/DDBJ whole genome shotgun (WGS) entry which is preliminary data.</text>
</comment>
<dbReference type="PANTHER" id="PTHR34801">
    <property type="entry name" value="EXPRESSED PROTEIN"/>
    <property type="match status" value="1"/>
</dbReference>
<name>A0A918NDM6_9PROT</name>
<evidence type="ECO:0000313" key="2">
    <source>
        <dbReference type="Proteomes" id="UP000600865"/>
    </source>
</evidence>
<dbReference type="RefSeq" id="WP_189583188.1">
    <property type="nucleotide sequence ID" value="NZ_BMYV01000001.1"/>
</dbReference>
<proteinExistence type="predicted"/>
<protein>
    <recommendedName>
        <fullName evidence="3">DUF1499 domain-containing protein</fullName>
    </recommendedName>
</protein>
<dbReference type="EMBL" id="BMYV01000001">
    <property type="protein sequence ID" value="GGX64794.1"/>
    <property type="molecule type" value="Genomic_DNA"/>
</dbReference>
<gene>
    <name evidence="1" type="ORF">GCM10011309_13800</name>
</gene>
<keyword evidence="2" id="KW-1185">Reference proteome</keyword>